<evidence type="ECO:0000256" key="2">
    <source>
        <dbReference type="ARBA" id="ARBA00023002"/>
    </source>
</evidence>
<dbReference type="InterPro" id="IPR051317">
    <property type="entry name" value="Gfo/Idh/MocA_oxidoreduct"/>
</dbReference>
<name>A0A7W7N384_9CAUL</name>
<feature type="domain" description="Gfo/Idh/MocA-like oxidoreductase C-terminal" evidence="4">
    <location>
        <begin position="136"/>
        <end position="343"/>
    </location>
</feature>
<dbReference type="InterPro" id="IPR000683">
    <property type="entry name" value="Gfo/Idh/MocA-like_OxRdtase_N"/>
</dbReference>
<dbReference type="NCBIfam" id="NF008607">
    <property type="entry name" value="PRK11579.1"/>
    <property type="match status" value="1"/>
</dbReference>
<keyword evidence="2" id="KW-0560">Oxidoreductase</keyword>
<comment type="caution">
    <text evidence="5">The sequence shown here is derived from an EMBL/GenBank/DDBJ whole genome shotgun (WGS) entry which is preliminary data.</text>
</comment>
<dbReference type="AlphaFoldDB" id="A0A7W7N384"/>
<gene>
    <name evidence="5" type="ORF">HNP32_001882</name>
</gene>
<dbReference type="RefSeq" id="WP_184269373.1">
    <property type="nucleotide sequence ID" value="NZ_JACHKY010000003.1"/>
</dbReference>
<evidence type="ECO:0000259" key="4">
    <source>
        <dbReference type="Pfam" id="PF02894"/>
    </source>
</evidence>
<dbReference type="Gene3D" id="3.40.50.720">
    <property type="entry name" value="NAD(P)-binding Rossmann-like Domain"/>
    <property type="match status" value="1"/>
</dbReference>
<dbReference type="GO" id="GO:0000166">
    <property type="term" value="F:nucleotide binding"/>
    <property type="evidence" value="ECO:0007669"/>
    <property type="project" value="InterPro"/>
</dbReference>
<dbReference type="GO" id="GO:0016491">
    <property type="term" value="F:oxidoreductase activity"/>
    <property type="evidence" value="ECO:0007669"/>
    <property type="project" value="UniProtKB-KW"/>
</dbReference>
<dbReference type="Pfam" id="PF01408">
    <property type="entry name" value="GFO_IDH_MocA"/>
    <property type="match status" value="1"/>
</dbReference>
<feature type="domain" description="Gfo/Idh/MocA-like oxidoreductase N-terminal" evidence="3">
    <location>
        <begin position="6"/>
        <end position="122"/>
    </location>
</feature>
<protein>
    <submittedName>
        <fullName evidence="5">Putative dehydrogenase</fullName>
    </submittedName>
</protein>
<evidence type="ECO:0000313" key="6">
    <source>
        <dbReference type="Proteomes" id="UP000539957"/>
    </source>
</evidence>
<dbReference type="InterPro" id="IPR036291">
    <property type="entry name" value="NAD(P)-bd_dom_sf"/>
</dbReference>
<comment type="similarity">
    <text evidence="1">Belongs to the Gfo/Idh/MocA family.</text>
</comment>
<evidence type="ECO:0000259" key="3">
    <source>
        <dbReference type="Pfam" id="PF01408"/>
    </source>
</evidence>
<dbReference type="PANTHER" id="PTHR43708:SF5">
    <property type="entry name" value="CONSERVED EXPRESSED OXIDOREDUCTASE (EUROFUNG)-RELATED"/>
    <property type="match status" value="1"/>
</dbReference>
<reference evidence="5 6" key="1">
    <citation type="submission" date="2020-08" db="EMBL/GenBank/DDBJ databases">
        <title>Functional genomics of gut bacteria from endangered species of beetles.</title>
        <authorList>
            <person name="Carlos-Shanley C."/>
        </authorList>
    </citation>
    <scope>NUCLEOTIDE SEQUENCE [LARGE SCALE GENOMIC DNA]</scope>
    <source>
        <strain evidence="5 6">S00123</strain>
    </source>
</reference>
<dbReference type="SUPFAM" id="SSF51735">
    <property type="entry name" value="NAD(P)-binding Rossmann-fold domains"/>
    <property type="match status" value="1"/>
</dbReference>
<dbReference type="EMBL" id="JACHKY010000003">
    <property type="protein sequence ID" value="MBB4798138.1"/>
    <property type="molecule type" value="Genomic_DNA"/>
</dbReference>
<keyword evidence="6" id="KW-1185">Reference proteome</keyword>
<dbReference type="PANTHER" id="PTHR43708">
    <property type="entry name" value="CONSERVED EXPRESSED OXIDOREDUCTASE (EUROFUNG)"/>
    <property type="match status" value="1"/>
</dbReference>
<evidence type="ECO:0000256" key="1">
    <source>
        <dbReference type="ARBA" id="ARBA00010928"/>
    </source>
</evidence>
<dbReference type="Pfam" id="PF02894">
    <property type="entry name" value="GFO_IDH_MocA_C"/>
    <property type="match status" value="1"/>
</dbReference>
<evidence type="ECO:0000313" key="5">
    <source>
        <dbReference type="EMBL" id="MBB4798138.1"/>
    </source>
</evidence>
<accession>A0A7W7N384</accession>
<sequence length="343" mass="36776">MTHPVRAALVGFGYAGRTFHAPLIAACPELRLEAVVSRQAEAVAEVWPDARVLTSYDQALADPAIDLIVLATPNDLHATQAEAALNAGKAVVVDKPFTLTAAEARRLAALADTRGSMLSVFHNRRWDADFLTLQGLLAHDRLGPVVRFESRFNRWRPEVRDRWREGDGPGAGVWYDLGPHLIDQALVLFGRPLGVTCDLAVMRPGGKAVDYAHAVLRYADKRIILHADMVTPAADARFVVHGARASWRKDGLDVQEDQLKSGLTPGVAGWGVDSRPGVAVDGATGAREIVTGPPGDYPAYYAAIAGAIRDGAPNPVPPHEAVAVIEVLEAGLISAERRAEVPL</sequence>
<proteinExistence type="inferred from homology"/>
<dbReference type="SUPFAM" id="SSF55347">
    <property type="entry name" value="Glyceraldehyde-3-phosphate dehydrogenase-like, C-terminal domain"/>
    <property type="match status" value="1"/>
</dbReference>
<organism evidence="5 6">
    <name type="scientific">Brevundimonas bullata</name>
    <dbReference type="NCBI Taxonomy" id="13160"/>
    <lineage>
        <taxon>Bacteria</taxon>
        <taxon>Pseudomonadati</taxon>
        <taxon>Pseudomonadota</taxon>
        <taxon>Alphaproteobacteria</taxon>
        <taxon>Caulobacterales</taxon>
        <taxon>Caulobacteraceae</taxon>
        <taxon>Brevundimonas</taxon>
    </lineage>
</organism>
<dbReference type="Gene3D" id="3.30.360.10">
    <property type="entry name" value="Dihydrodipicolinate Reductase, domain 2"/>
    <property type="match status" value="1"/>
</dbReference>
<dbReference type="InterPro" id="IPR004104">
    <property type="entry name" value="Gfo/Idh/MocA-like_OxRdtase_C"/>
</dbReference>
<dbReference type="Proteomes" id="UP000539957">
    <property type="component" value="Unassembled WGS sequence"/>
</dbReference>